<name>A0A094W8N5_9BACT</name>
<reference evidence="2 4" key="1">
    <citation type="submission" date="2014-06" db="EMBL/GenBank/DDBJ databases">
        <title>Draft genome sequence of iron oxidizing acidophile Leptospirillum ferriphilum DSM14647.</title>
        <authorList>
            <person name="Cardenas J.P."/>
            <person name="Lazcano M."/>
            <person name="Ossandon F.J."/>
            <person name="Corbett M."/>
            <person name="Holmes D.S."/>
            <person name="Watkin E."/>
        </authorList>
    </citation>
    <scope>NUCLEOTIDE SEQUENCE [LARGE SCALE GENOMIC DNA]</scope>
    <source>
        <strain evidence="2 4">DSM 14647</strain>
    </source>
</reference>
<reference evidence="3 5" key="2">
    <citation type="submission" date="2016-11" db="EMBL/GenBank/DDBJ databases">
        <title>Comparative genomics of co-occurring bacteria in distinct bioleaching systems unravels niche-specific adaptation.</title>
        <authorList>
            <person name="Zhang X."/>
            <person name="Liu X."/>
            <person name="Yin H."/>
        </authorList>
    </citation>
    <scope>NUCLEOTIDE SEQUENCE [LARGE SCALE GENOMIC DNA]</scope>
    <source>
        <strain evidence="3 5">DX</strain>
    </source>
</reference>
<dbReference type="EMBL" id="JPGK01000011">
    <property type="protein sequence ID" value="KGA92860.1"/>
    <property type="molecule type" value="Genomic_DNA"/>
</dbReference>
<evidence type="ECO:0000313" key="2">
    <source>
        <dbReference type="EMBL" id="KGA92860.1"/>
    </source>
</evidence>
<feature type="region of interest" description="Disordered" evidence="1">
    <location>
        <begin position="1"/>
        <end position="49"/>
    </location>
</feature>
<evidence type="ECO:0000313" key="5">
    <source>
        <dbReference type="Proteomes" id="UP000188586"/>
    </source>
</evidence>
<dbReference type="EMBL" id="MPOJ01000008">
    <property type="protein sequence ID" value="OOH73587.1"/>
    <property type="molecule type" value="Genomic_DNA"/>
</dbReference>
<sequence>MSASLEKGNAKGDPDASGGIAGGSARQEVSPKKTCLKRTKKQKHKNRRHERFMKIVLRAFENETKIKR</sequence>
<evidence type="ECO:0000256" key="1">
    <source>
        <dbReference type="SAM" id="MobiDB-lite"/>
    </source>
</evidence>
<proteinExistence type="predicted"/>
<protein>
    <submittedName>
        <fullName evidence="2">Uncharacterized protein</fullName>
    </submittedName>
</protein>
<comment type="caution">
    <text evidence="2">The sequence shown here is derived from an EMBL/GenBank/DDBJ whole genome shotgun (WGS) entry which is preliminary data.</text>
</comment>
<dbReference type="PATRIC" id="fig|178606.4.peg.2454"/>
<dbReference type="AlphaFoldDB" id="A0A094W8N5"/>
<dbReference type="Proteomes" id="UP000029452">
    <property type="component" value="Unassembled WGS sequence"/>
</dbReference>
<dbReference type="Proteomes" id="UP000188586">
    <property type="component" value="Unassembled WGS sequence"/>
</dbReference>
<gene>
    <name evidence="3" type="ORF">BOX24_03665</name>
    <name evidence="2" type="ORF">LptCag_1694</name>
</gene>
<organism evidence="2 4">
    <name type="scientific">Leptospirillum ferriphilum</name>
    <dbReference type="NCBI Taxonomy" id="178606"/>
    <lineage>
        <taxon>Bacteria</taxon>
        <taxon>Pseudomonadati</taxon>
        <taxon>Nitrospirota</taxon>
        <taxon>Nitrospiria</taxon>
        <taxon>Nitrospirales</taxon>
        <taxon>Nitrospiraceae</taxon>
        <taxon>Leptospirillum</taxon>
    </lineage>
</organism>
<evidence type="ECO:0000313" key="4">
    <source>
        <dbReference type="Proteomes" id="UP000029452"/>
    </source>
</evidence>
<evidence type="ECO:0000313" key="3">
    <source>
        <dbReference type="EMBL" id="OOH73587.1"/>
    </source>
</evidence>
<feature type="compositionally biased region" description="Basic residues" evidence="1">
    <location>
        <begin position="34"/>
        <end position="49"/>
    </location>
</feature>
<accession>A0A094W8N5</accession>